<dbReference type="RefSeq" id="WP_135849944.1">
    <property type="nucleotide sequence ID" value="NZ_RHPJ01000003.1"/>
</dbReference>
<gene>
    <name evidence="3" type="ORF">SERN_1921</name>
</gene>
<dbReference type="InterPro" id="IPR049073">
    <property type="entry name" value="T6SS_VgrG3-like_C"/>
</dbReference>
<dbReference type="AlphaFoldDB" id="A0A4Z1DZM6"/>
<sequence>MTTFSGADVQLLSDLAEAMLGGAGQIGDVRTRLDRAVPALAWSGRDQQRFAQEWSTTFGPALLTVTGALETAAQEARSNAQDQERASSGGPGAAAAAAAGAGATAAPGTAAPAAPQDRYGHPTGDLSARYESRGDVATVSTGVGDPGGVSYGTYQLATTRGVPQEFVTWAREHYPAAHDRLTGLTPGTPAFGTAWRELATADAAGFGQAQHEFITEHHFRPGVDRITSRVPGFTLEGRDPVVADVVWSSSVQHGPAGAGRIFAEGTAGRDVATMSDADLVRAVYAERERRFPRLAPRFRAEQADALHGLGD</sequence>
<dbReference type="Pfam" id="PF21277">
    <property type="entry name" value="T6SS_VgrG3-like_C"/>
    <property type="match status" value="1"/>
</dbReference>
<comment type="caution">
    <text evidence="3">The sequence shown here is derived from an EMBL/GenBank/DDBJ whole genome shotgun (WGS) entry which is preliminary data.</text>
</comment>
<evidence type="ECO:0000256" key="1">
    <source>
        <dbReference type="SAM" id="MobiDB-lite"/>
    </source>
</evidence>
<evidence type="ECO:0000313" key="4">
    <source>
        <dbReference type="Proteomes" id="UP000297318"/>
    </source>
</evidence>
<proteinExistence type="predicted"/>
<feature type="compositionally biased region" description="Low complexity" evidence="1">
    <location>
        <begin position="93"/>
        <end position="115"/>
    </location>
</feature>
<reference evidence="3 4" key="1">
    <citation type="submission" date="2018-11" db="EMBL/GenBank/DDBJ databases">
        <title>Complete genome sequencing of the Actinobacteria Serinibacter sp. K3-2.</title>
        <authorList>
            <person name="Rakitin A.L."/>
            <person name="Beletsky A.V."/>
            <person name="Mardanov A.V."/>
            <person name="Ravin N.V."/>
            <person name="Gromova A.S."/>
            <person name="Filippova S.N."/>
            <person name="Gal'Chenko V.F."/>
        </authorList>
    </citation>
    <scope>NUCLEOTIDE SEQUENCE [LARGE SCALE GENOMIC DNA]</scope>
    <source>
        <strain evidence="3 4">K3-2</strain>
    </source>
</reference>
<feature type="region of interest" description="Disordered" evidence="1">
    <location>
        <begin position="73"/>
        <end position="141"/>
    </location>
</feature>
<evidence type="ECO:0000313" key="3">
    <source>
        <dbReference type="EMBL" id="TGO04328.1"/>
    </source>
</evidence>
<organism evidence="3 4">
    <name type="scientific">Serinibacter arcticus</name>
    <dbReference type="NCBI Taxonomy" id="1655435"/>
    <lineage>
        <taxon>Bacteria</taxon>
        <taxon>Bacillati</taxon>
        <taxon>Actinomycetota</taxon>
        <taxon>Actinomycetes</taxon>
        <taxon>Micrococcales</taxon>
        <taxon>Beutenbergiaceae</taxon>
        <taxon>Serinibacter</taxon>
    </lineage>
</organism>
<dbReference type="EMBL" id="RHPJ01000003">
    <property type="protein sequence ID" value="TGO04328.1"/>
    <property type="molecule type" value="Genomic_DNA"/>
</dbReference>
<feature type="domain" description="Type VI secretion system spike protein VgrG3-like C-terminal" evidence="2">
    <location>
        <begin position="124"/>
        <end position="290"/>
    </location>
</feature>
<keyword evidence="4" id="KW-1185">Reference proteome</keyword>
<dbReference type="OrthoDB" id="4832922at2"/>
<evidence type="ECO:0000259" key="2">
    <source>
        <dbReference type="Pfam" id="PF21277"/>
    </source>
</evidence>
<dbReference type="Gene3D" id="1.10.287.1060">
    <property type="entry name" value="ESAT-6-like"/>
    <property type="match status" value="1"/>
</dbReference>
<dbReference type="Proteomes" id="UP000297318">
    <property type="component" value="Unassembled WGS sequence"/>
</dbReference>
<protein>
    <recommendedName>
        <fullName evidence="2">Type VI secretion system spike protein VgrG3-like C-terminal domain-containing protein</fullName>
    </recommendedName>
</protein>
<name>A0A4Z1DZM6_9MICO</name>
<accession>A0A4Z1DZM6</accession>